<dbReference type="AlphaFoldDB" id="A0A9Q1FCI1"/>
<sequence length="141" mass="15809">MAPHPRRVTVPLQLCVEMRYKDGRRAVTKLDCRVRLSTSRLSIAHGLRLTSAYGHQMKEGGKPEVTTCHSRTALTVDYIFYSAARGDALQPECSVAPEQGLQLLARLALVDERDVWTASGLPNERNSSDHLPLLTRFRLCH</sequence>
<gene>
    <name evidence="1" type="ORF">SKAU_G00186120</name>
</gene>
<dbReference type="OrthoDB" id="10253982at2759"/>
<dbReference type="PANTHER" id="PTHR12121">
    <property type="entry name" value="CARBON CATABOLITE REPRESSOR PROTEIN 4"/>
    <property type="match status" value="1"/>
</dbReference>
<dbReference type="GO" id="GO:0000175">
    <property type="term" value="F:3'-5'-RNA exonuclease activity"/>
    <property type="evidence" value="ECO:0007669"/>
    <property type="project" value="TreeGrafter"/>
</dbReference>
<dbReference type="GO" id="GO:0003730">
    <property type="term" value="F:mRNA 3'-UTR binding"/>
    <property type="evidence" value="ECO:0007669"/>
    <property type="project" value="TreeGrafter"/>
</dbReference>
<keyword evidence="2" id="KW-1185">Reference proteome</keyword>
<dbReference type="InterPro" id="IPR050410">
    <property type="entry name" value="CCR4/nocturin_mRNA_transcr"/>
</dbReference>
<organism evidence="1 2">
    <name type="scientific">Synaphobranchus kaupii</name>
    <name type="common">Kaup's arrowtooth eel</name>
    <dbReference type="NCBI Taxonomy" id="118154"/>
    <lineage>
        <taxon>Eukaryota</taxon>
        <taxon>Metazoa</taxon>
        <taxon>Chordata</taxon>
        <taxon>Craniata</taxon>
        <taxon>Vertebrata</taxon>
        <taxon>Euteleostomi</taxon>
        <taxon>Actinopterygii</taxon>
        <taxon>Neopterygii</taxon>
        <taxon>Teleostei</taxon>
        <taxon>Anguilliformes</taxon>
        <taxon>Synaphobranchidae</taxon>
        <taxon>Synaphobranchus</taxon>
    </lineage>
</organism>
<dbReference type="EMBL" id="JAINUF010000006">
    <property type="protein sequence ID" value="KAJ8355818.1"/>
    <property type="molecule type" value="Genomic_DNA"/>
</dbReference>
<evidence type="ECO:0000313" key="2">
    <source>
        <dbReference type="Proteomes" id="UP001152622"/>
    </source>
</evidence>
<dbReference type="Proteomes" id="UP001152622">
    <property type="component" value="Chromosome 6"/>
</dbReference>
<dbReference type="Gene3D" id="3.60.10.10">
    <property type="entry name" value="Endonuclease/exonuclease/phosphatase"/>
    <property type="match status" value="1"/>
</dbReference>
<proteinExistence type="predicted"/>
<evidence type="ECO:0000313" key="1">
    <source>
        <dbReference type="EMBL" id="KAJ8355818.1"/>
    </source>
</evidence>
<reference evidence="1" key="1">
    <citation type="journal article" date="2023" name="Science">
        <title>Genome structures resolve the early diversification of teleost fishes.</title>
        <authorList>
            <person name="Parey E."/>
            <person name="Louis A."/>
            <person name="Montfort J."/>
            <person name="Bouchez O."/>
            <person name="Roques C."/>
            <person name="Iampietro C."/>
            <person name="Lluch J."/>
            <person name="Castinel A."/>
            <person name="Donnadieu C."/>
            <person name="Desvignes T."/>
            <person name="Floi Bucao C."/>
            <person name="Jouanno E."/>
            <person name="Wen M."/>
            <person name="Mejri S."/>
            <person name="Dirks R."/>
            <person name="Jansen H."/>
            <person name="Henkel C."/>
            <person name="Chen W.J."/>
            <person name="Zahm M."/>
            <person name="Cabau C."/>
            <person name="Klopp C."/>
            <person name="Thompson A.W."/>
            <person name="Robinson-Rechavi M."/>
            <person name="Braasch I."/>
            <person name="Lecointre G."/>
            <person name="Bobe J."/>
            <person name="Postlethwait J.H."/>
            <person name="Berthelot C."/>
            <person name="Roest Crollius H."/>
            <person name="Guiguen Y."/>
        </authorList>
    </citation>
    <scope>NUCLEOTIDE SEQUENCE</scope>
    <source>
        <strain evidence="1">WJC10195</strain>
    </source>
</reference>
<dbReference type="PANTHER" id="PTHR12121:SF27">
    <property type="entry name" value="PROTEIN ANGEL HOMOLOG 2"/>
    <property type="match status" value="1"/>
</dbReference>
<name>A0A9Q1FCI1_SYNKA</name>
<dbReference type="GO" id="GO:0070935">
    <property type="term" value="P:3'-UTR-mediated mRNA stabilization"/>
    <property type="evidence" value="ECO:0007669"/>
    <property type="project" value="TreeGrafter"/>
</dbReference>
<protein>
    <submittedName>
        <fullName evidence="1">Uncharacterized protein</fullName>
    </submittedName>
</protein>
<accession>A0A9Q1FCI1</accession>
<dbReference type="InterPro" id="IPR036691">
    <property type="entry name" value="Endo/exonu/phosph_ase_sf"/>
</dbReference>
<dbReference type="SUPFAM" id="SSF56219">
    <property type="entry name" value="DNase I-like"/>
    <property type="match status" value="1"/>
</dbReference>
<comment type="caution">
    <text evidence="1">The sequence shown here is derived from an EMBL/GenBank/DDBJ whole genome shotgun (WGS) entry which is preliminary data.</text>
</comment>